<dbReference type="EMBL" id="JAPDGR010000270">
    <property type="protein sequence ID" value="KAJ2992410.1"/>
    <property type="molecule type" value="Genomic_DNA"/>
</dbReference>
<proteinExistence type="predicted"/>
<reference evidence="1" key="1">
    <citation type="submission" date="2022-10" db="EMBL/GenBank/DDBJ databases">
        <title>Genome Sequence of Xylaria curta.</title>
        <authorList>
            <person name="Buettner E."/>
        </authorList>
    </citation>
    <scope>NUCLEOTIDE SEQUENCE</scope>
    <source>
        <strain evidence="1">Babe10</strain>
    </source>
</reference>
<name>A0ACC1PGV0_9PEZI</name>
<dbReference type="Proteomes" id="UP001143856">
    <property type="component" value="Unassembled WGS sequence"/>
</dbReference>
<evidence type="ECO:0000313" key="1">
    <source>
        <dbReference type="EMBL" id="KAJ2992410.1"/>
    </source>
</evidence>
<keyword evidence="2" id="KW-1185">Reference proteome</keyword>
<protein>
    <submittedName>
        <fullName evidence="1">Uncharacterized protein</fullName>
    </submittedName>
</protein>
<evidence type="ECO:0000313" key="2">
    <source>
        <dbReference type="Proteomes" id="UP001143856"/>
    </source>
</evidence>
<organism evidence="1 2">
    <name type="scientific">Xylaria curta</name>
    <dbReference type="NCBI Taxonomy" id="42375"/>
    <lineage>
        <taxon>Eukaryota</taxon>
        <taxon>Fungi</taxon>
        <taxon>Dikarya</taxon>
        <taxon>Ascomycota</taxon>
        <taxon>Pezizomycotina</taxon>
        <taxon>Sordariomycetes</taxon>
        <taxon>Xylariomycetidae</taxon>
        <taxon>Xylariales</taxon>
        <taxon>Xylariaceae</taxon>
        <taxon>Xylaria</taxon>
    </lineage>
</organism>
<gene>
    <name evidence="1" type="ORF">NUW58_g2183</name>
</gene>
<comment type="caution">
    <text evidence="1">The sequence shown here is derived from an EMBL/GenBank/DDBJ whole genome shotgun (WGS) entry which is preliminary data.</text>
</comment>
<sequence>MTPIKGDYRGPHPFNCGKVLAADSTCHIAQFTCGRLDFPAHYLNLASFVFVKEAFSGLYNSFERVNTKGIVDQLAKDFGPSGDDGPLAALKTALGWLDGILGVVGLASWKRGAQQFFDLVGDVSEAGNLFADLYEQFAGEEADAKEKEMEAKDNIEDAVLLFKTTAQAGTENMLQYLFSGTEDGTNDLKRLIADGKFIEPLFGEVDDTATNATRRVEKLMQKRLIPAAWESDEDLKTVIIAYEDKKGDGGSHSPIHLWPWGPLTGEQENVAFGWLSDETASETRLEYREGGTNWVLWLLVYFNIENKSIDDLRWTFRVPNGFDKLGPDNKYYEGMRWQDLAISAFRGWIHADKDQGYGIVKEPSKADNPKEKGYFYEDDWRTPGFFSGIPICGLDVIHHAVQAEVYGRCETWPCCCSVAWNMPQVPCSKVPDGSPPFRTMEEAVLTQALADKKASQMRTGNLTLTSNDTISVNGTMVPSRKYSRGQLVPKEQV</sequence>
<accession>A0ACC1PGV0</accession>